<reference evidence="2 3" key="1">
    <citation type="submission" date="2020-05" db="EMBL/GenBank/DDBJ databases">
        <title>Distinct polysaccharide utilization as determinants for interspecies competition between intestinal Prevotella spp.</title>
        <authorList>
            <person name="Galvez E.J.C."/>
            <person name="Iljazovic A."/>
            <person name="Strowig T."/>
        </authorList>
    </citation>
    <scope>NUCLEOTIDE SEQUENCE [LARGE SCALE GENOMIC DNA]</scope>
    <source>
        <strain evidence="2 3">PROD</strain>
    </source>
</reference>
<dbReference type="Gene3D" id="3.30.1330.60">
    <property type="entry name" value="OmpA-like domain"/>
    <property type="match status" value="1"/>
</dbReference>
<keyword evidence="3" id="KW-1185">Reference proteome</keyword>
<evidence type="ECO:0000313" key="2">
    <source>
        <dbReference type="EMBL" id="NPE15192.1"/>
    </source>
</evidence>
<feature type="compositionally biased region" description="Polar residues" evidence="1">
    <location>
        <begin position="805"/>
        <end position="815"/>
    </location>
</feature>
<evidence type="ECO:0008006" key="4">
    <source>
        <dbReference type="Google" id="ProtNLM"/>
    </source>
</evidence>
<dbReference type="RefSeq" id="WP_172177701.1">
    <property type="nucleotide sequence ID" value="NZ_CASGIA010000037.1"/>
</dbReference>
<evidence type="ECO:0000313" key="3">
    <source>
        <dbReference type="Proteomes" id="UP001193734"/>
    </source>
</evidence>
<evidence type="ECO:0000256" key="1">
    <source>
        <dbReference type="SAM" id="MobiDB-lite"/>
    </source>
</evidence>
<gene>
    <name evidence="2" type="ORF">HPS55_12845</name>
</gene>
<comment type="caution">
    <text evidence="2">The sequence shown here is derived from an EMBL/GenBank/DDBJ whole genome shotgun (WGS) entry which is preliminary data.</text>
</comment>
<feature type="compositionally biased region" description="Basic and acidic residues" evidence="1">
    <location>
        <begin position="787"/>
        <end position="803"/>
    </location>
</feature>
<proteinExistence type="predicted"/>
<feature type="region of interest" description="Disordered" evidence="1">
    <location>
        <begin position="762"/>
        <end position="815"/>
    </location>
</feature>
<dbReference type="EMBL" id="JABKKE010000030">
    <property type="protein sequence ID" value="NPE15192.1"/>
    <property type="molecule type" value="Genomic_DNA"/>
</dbReference>
<name>A0ABX2AWM7_9BACT</name>
<dbReference type="GeneID" id="82158657"/>
<sequence>MKEKKIVSRSKSNGRFTRRGLTPGMAIVVVAEEDLLVEKVVIKAGQTDYEVVFKIKELTNVIAKGTKKPIPRTTIVETDNGMEQFKIHIPIDKKLIKDASRLVIQTYAVDCATEDTVSYCEPIVYEGGNYHALQDKRMDFDFFKNDKLAYGFRSTIEQPAVGDYFFVDTTIIYSKPDIHKSYKGPCTYAIEDYHRVYHKDAFGGSCLRIRPFKFLDFSVAIPEMPLTEEFQEVADQVTENVKKDLRLRFVTGKDILTEDSINDIERDKLVQELRSYGDDLLTPTIIGAASPDGGDRINSELAQKRAQKARSLIAPFLSRRATPHITTKIYTWDEVADELEKKRLTAQAQVLRDLIAANGSNKTALYSAVKQLDFYETEITNILENMRVMKCEYSYIKEHVMDADEAVEVYYRDKKAFLSGDKKFSSGDYYNLYATIEDSLELDTITVMAYKYLQTRPDIYGEKIAPYVYNRMARMMMRVGTPDTTILAPFIDQFETDTTYNKVDWAVNRDGSIIKMNRSDLLVTQAMSFYNLQKFKRAMEFVAWIKTGKNVPAGLDKLEKFINLKNYFGIDENRPEFKQAREFVENSSYENKAILHTEIPEWRNSFEDTDDLINRLDNSNPKKWYLKGILWAEKPTAAGTDELSSYYSEEESDGFHLLSSEEEQALIMKKGMSAFEEYEKKKNIYLEEHKDDVQQEPVNTQGVKHYLAYFHQSFKLQPSFKGLYYNEGHITEEMRKNSKYLKKDFAAYDEIFKLLQIRDDRRKDELESGQTDGEEKKASDEATVDGGNEKTDAETAPSDKENTSTDETTTVDNKE</sequence>
<dbReference type="InterPro" id="IPR036737">
    <property type="entry name" value="OmpA-like_sf"/>
</dbReference>
<organism evidence="2 3">
    <name type="scientific">Xylanibacter rodentium</name>
    <dbReference type="NCBI Taxonomy" id="2736289"/>
    <lineage>
        <taxon>Bacteria</taxon>
        <taxon>Pseudomonadati</taxon>
        <taxon>Bacteroidota</taxon>
        <taxon>Bacteroidia</taxon>
        <taxon>Bacteroidales</taxon>
        <taxon>Prevotellaceae</taxon>
        <taxon>Xylanibacter</taxon>
    </lineage>
</organism>
<dbReference type="Proteomes" id="UP001193734">
    <property type="component" value="Unassembled WGS sequence"/>
</dbReference>
<accession>A0ABX2AWM7</accession>
<protein>
    <recommendedName>
        <fullName evidence="4">OmpA-like domain-containing protein</fullName>
    </recommendedName>
</protein>